<reference evidence="2" key="1">
    <citation type="submission" date="2018-05" db="EMBL/GenBank/DDBJ databases">
        <authorList>
            <person name="Lanie J.A."/>
            <person name="Ng W.-L."/>
            <person name="Kazmierczak K.M."/>
            <person name="Andrzejewski T.M."/>
            <person name="Davidsen T.M."/>
            <person name="Wayne K.J."/>
            <person name="Tettelin H."/>
            <person name="Glass J.I."/>
            <person name="Rusch D."/>
            <person name="Podicherti R."/>
            <person name="Tsui H.-C.T."/>
            <person name="Winkler M.E."/>
        </authorList>
    </citation>
    <scope>NUCLEOTIDE SEQUENCE</scope>
</reference>
<dbReference type="EMBL" id="UINC01023159">
    <property type="protein sequence ID" value="SVA94262.1"/>
    <property type="molecule type" value="Genomic_DNA"/>
</dbReference>
<keyword evidence="1" id="KW-0472">Membrane</keyword>
<protein>
    <submittedName>
        <fullName evidence="2">Uncharacterized protein</fullName>
    </submittedName>
</protein>
<dbReference type="AlphaFoldDB" id="A0A381ZZI0"/>
<sequence length="97" mass="11232">MKNAIPIHLTTVTLSECGIWDQKGKSYFKRQTAPKLTDRNPPDPNHLFVCPVDFPRNRTKYHQPEYILSVVFLHNILIFSMFTTQDLDVFSTSGYSI</sequence>
<name>A0A381ZZI0_9ZZZZ</name>
<organism evidence="2">
    <name type="scientific">marine metagenome</name>
    <dbReference type="NCBI Taxonomy" id="408172"/>
    <lineage>
        <taxon>unclassified sequences</taxon>
        <taxon>metagenomes</taxon>
        <taxon>ecological metagenomes</taxon>
    </lineage>
</organism>
<feature type="non-terminal residue" evidence="2">
    <location>
        <position position="97"/>
    </location>
</feature>
<gene>
    <name evidence="2" type="ORF">METZ01_LOCUS147116</name>
</gene>
<feature type="transmembrane region" description="Helical" evidence="1">
    <location>
        <begin position="66"/>
        <end position="83"/>
    </location>
</feature>
<evidence type="ECO:0000256" key="1">
    <source>
        <dbReference type="SAM" id="Phobius"/>
    </source>
</evidence>
<evidence type="ECO:0000313" key="2">
    <source>
        <dbReference type="EMBL" id="SVA94262.1"/>
    </source>
</evidence>
<keyword evidence="1" id="KW-1133">Transmembrane helix</keyword>
<proteinExistence type="predicted"/>
<accession>A0A381ZZI0</accession>
<keyword evidence="1" id="KW-0812">Transmembrane</keyword>